<keyword evidence="5" id="KW-1185">Reference proteome</keyword>
<feature type="region of interest" description="Disordered" evidence="1">
    <location>
        <begin position="1"/>
        <end position="23"/>
    </location>
</feature>
<sequence>MSELPVKKSRDEHRGGASEYDLELGRRMGEDARRVAAGEMTQSEFYAKYHEDVLEEFGEDERDPGLEGEGIDG</sequence>
<dbReference type="EMBL" id="JAOPKC010000009">
    <property type="protein sequence ID" value="MCU4718281.1"/>
    <property type="molecule type" value="Genomic_DNA"/>
</dbReference>
<evidence type="ECO:0000313" key="4">
    <source>
        <dbReference type="EMBL" id="MCU4727271.1"/>
    </source>
</evidence>
<dbReference type="Proteomes" id="UP001208186">
    <property type="component" value="Unassembled WGS sequence"/>
</dbReference>
<name>A0AAE3IC38_9EURY</name>
<dbReference type="InterPro" id="IPR031604">
    <property type="entry name" value="Ferredoxin_N"/>
</dbReference>
<proteinExistence type="predicted"/>
<feature type="domain" description="4Fe-4S ferredoxin iron-sulfur binding" evidence="2">
    <location>
        <begin position="18"/>
        <end position="62"/>
    </location>
</feature>
<dbReference type="RefSeq" id="WP_315909040.1">
    <property type="nucleotide sequence ID" value="NZ_JAOPKC010000009.1"/>
</dbReference>
<reference evidence="4" key="1">
    <citation type="submission" date="2023-02" db="EMBL/GenBank/DDBJ databases">
        <title>Enrichment on poylsaccharides allowed isolation of novel metabolic and taxonomic groups of Haloarchaea.</title>
        <authorList>
            <person name="Sorokin D.Y."/>
            <person name="Elcheninov A.G."/>
            <person name="Khizhniak T.V."/>
            <person name="Kolganova T.V."/>
            <person name="Kublanov I.V."/>
        </authorList>
    </citation>
    <scope>NUCLEOTIDE SEQUENCE</scope>
    <source>
        <strain evidence="3 5">HArc-curdl5-1</strain>
        <strain evidence="4">HArc-curdl7</strain>
    </source>
</reference>
<dbReference type="AlphaFoldDB" id="A0AAE3IC38"/>
<protein>
    <recommendedName>
        <fullName evidence="2">4Fe-4S ferredoxin iron-sulfur binding domain-containing protein</fullName>
    </recommendedName>
</protein>
<dbReference type="Pfam" id="PF16947">
    <property type="entry name" value="Ferredoxin_N"/>
    <property type="match status" value="1"/>
</dbReference>
<evidence type="ECO:0000256" key="1">
    <source>
        <dbReference type="SAM" id="MobiDB-lite"/>
    </source>
</evidence>
<dbReference type="EMBL" id="JAOPKD010000008">
    <property type="protein sequence ID" value="MCU4727271.1"/>
    <property type="molecule type" value="Genomic_DNA"/>
</dbReference>
<evidence type="ECO:0000313" key="5">
    <source>
        <dbReference type="Proteomes" id="UP001208186"/>
    </source>
</evidence>
<accession>A0AAE3IC38</accession>
<organism evidence="4 6">
    <name type="scientific">Halapricum hydrolyticum</name>
    <dbReference type="NCBI Taxonomy" id="2979991"/>
    <lineage>
        <taxon>Archaea</taxon>
        <taxon>Methanobacteriati</taxon>
        <taxon>Methanobacteriota</taxon>
        <taxon>Stenosarchaea group</taxon>
        <taxon>Halobacteria</taxon>
        <taxon>Halobacteriales</taxon>
        <taxon>Haloarculaceae</taxon>
        <taxon>Halapricum</taxon>
    </lineage>
</organism>
<feature type="compositionally biased region" description="Basic and acidic residues" evidence="1">
    <location>
        <begin position="1"/>
        <end position="16"/>
    </location>
</feature>
<evidence type="ECO:0000313" key="6">
    <source>
        <dbReference type="Proteomes" id="UP001209746"/>
    </source>
</evidence>
<dbReference type="Proteomes" id="UP001209746">
    <property type="component" value="Unassembled WGS sequence"/>
</dbReference>
<gene>
    <name evidence="4" type="ORF">OB914_09860</name>
    <name evidence="3" type="ORF">OB916_09420</name>
</gene>
<evidence type="ECO:0000313" key="3">
    <source>
        <dbReference type="EMBL" id="MCU4718281.1"/>
    </source>
</evidence>
<evidence type="ECO:0000259" key="2">
    <source>
        <dbReference type="Pfam" id="PF16947"/>
    </source>
</evidence>
<comment type="caution">
    <text evidence="4">The sequence shown here is derived from an EMBL/GenBank/DDBJ whole genome shotgun (WGS) entry which is preliminary data.</text>
</comment>